<evidence type="ECO:0000259" key="2">
    <source>
        <dbReference type="Pfam" id="PF01408"/>
    </source>
</evidence>
<dbReference type="Pfam" id="PF22725">
    <property type="entry name" value="GFO_IDH_MocA_C3"/>
    <property type="match status" value="1"/>
</dbReference>
<evidence type="ECO:0000313" key="4">
    <source>
        <dbReference type="EMBL" id="GAA4171090.1"/>
    </source>
</evidence>
<keyword evidence="5" id="KW-1185">Reference proteome</keyword>
<dbReference type="SUPFAM" id="SSF51735">
    <property type="entry name" value="NAD(P)-binding Rossmann-fold domains"/>
    <property type="match status" value="1"/>
</dbReference>
<comment type="caution">
    <text evidence="4">The sequence shown here is derived from an EMBL/GenBank/DDBJ whole genome shotgun (WGS) entry which is preliminary data.</text>
</comment>
<proteinExistence type="predicted"/>
<dbReference type="Gene3D" id="3.40.50.720">
    <property type="entry name" value="NAD(P)-binding Rossmann-like Domain"/>
    <property type="match status" value="1"/>
</dbReference>
<dbReference type="PANTHER" id="PTHR43818">
    <property type="entry name" value="BCDNA.GH03377"/>
    <property type="match status" value="1"/>
</dbReference>
<dbReference type="SUPFAM" id="SSF55347">
    <property type="entry name" value="Glyceraldehyde-3-phosphate dehydrogenase-like, C-terminal domain"/>
    <property type="match status" value="1"/>
</dbReference>
<organism evidence="4 5">
    <name type="scientific">Sphingobacterium ginsenosidimutans</name>
    <dbReference type="NCBI Taxonomy" id="687845"/>
    <lineage>
        <taxon>Bacteria</taxon>
        <taxon>Pseudomonadati</taxon>
        <taxon>Bacteroidota</taxon>
        <taxon>Sphingobacteriia</taxon>
        <taxon>Sphingobacteriales</taxon>
        <taxon>Sphingobacteriaceae</taxon>
        <taxon>Sphingobacterium</taxon>
    </lineage>
</organism>
<dbReference type="PANTHER" id="PTHR43818:SF11">
    <property type="entry name" value="BCDNA.GH03377"/>
    <property type="match status" value="1"/>
</dbReference>
<dbReference type="Proteomes" id="UP001500167">
    <property type="component" value="Unassembled WGS sequence"/>
</dbReference>
<keyword evidence="1" id="KW-0560">Oxidoreductase</keyword>
<sequence length="353" mass="39379">MVTTDLLGVKNPDKKILLEDWINKNKMENTKVRWGIIGCGDVTEKKSGPAFNKVKDSQLLAVMRRDAAKAADYARRHQVANWYSKVEDLLDNPALNAIYIATPPSSHYDYALKALEAGKNVYVEKPVTLNADEATLLLEAVRKTSGKLVVAHYRRQLPLFLKVKELLEAGEIGTIRTVQLRLWQSRAPELVTKGAADWRTDPAISGGGYFFDLAPHQLDLMLYFFGAPISYNGFSQLQDAASAVADQTTGTMLFENQIIFNGSWCFNVRSEDNIDCCEIVGSQGKIIFSIFGNSILLRSDQGEKEFVFEHPEHIQYPMIASTVAFFEGNGPNPASMEEALTLMKIIDCFAEIK</sequence>
<reference evidence="5" key="1">
    <citation type="journal article" date="2019" name="Int. J. Syst. Evol. Microbiol.">
        <title>The Global Catalogue of Microorganisms (GCM) 10K type strain sequencing project: providing services to taxonomists for standard genome sequencing and annotation.</title>
        <authorList>
            <consortium name="The Broad Institute Genomics Platform"/>
            <consortium name="The Broad Institute Genome Sequencing Center for Infectious Disease"/>
            <person name="Wu L."/>
            <person name="Ma J."/>
        </authorList>
    </citation>
    <scope>NUCLEOTIDE SEQUENCE [LARGE SCALE GENOMIC DNA]</scope>
    <source>
        <strain evidence="5">JCM 16722</strain>
    </source>
</reference>
<dbReference type="Pfam" id="PF01408">
    <property type="entry name" value="GFO_IDH_MocA"/>
    <property type="match status" value="1"/>
</dbReference>
<evidence type="ECO:0000313" key="5">
    <source>
        <dbReference type="Proteomes" id="UP001500167"/>
    </source>
</evidence>
<gene>
    <name evidence="4" type="ORF">GCM10022218_10600</name>
</gene>
<feature type="domain" description="GFO/IDH/MocA-like oxidoreductase" evidence="3">
    <location>
        <begin position="160"/>
        <end position="286"/>
    </location>
</feature>
<feature type="domain" description="Gfo/Idh/MocA-like oxidoreductase N-terminal" evidence="2">
    <location>
        <begin position="32"/>
        <end position="152"/>
    </location>
</feature>
<name>A0ABP7ZV03_9SPHI</name>
<dbReference type="Gene3D" id="3.30.360.10">
    <property type="entry name" value="Dihydrodipicolinate Reductase, domain 2"/>
    <property type="match status" value="1"/>
</dbReference>
<dbReference type="InterPro" id="IPR000683">
    <property type="entry name" value="Gfo/Idh/MocA-like_OxRdtase_N"/>
</dbReference>
<dbReference type="InterPro" id="IPR055170">
    <property type="entry name" value="GFO_IDH_MocA-like_dom"/>
</dbReference>
<evidence type="ECO:0000256" key="1">
    <source>
        <dbReference type="ARBA" id="ARBA00023002"/>
    </source>
</evidence>
<evidence type="ECO:0000259" key="3">
    <source>
        <dbReference type="Pfam" id="PF22725"/>
    </source>
</evidence>
<dbReference type="InterPro" id="IPR050463">
    <property type="entry name" value="Gfo/Idh/MocA_oxidrdct_glycsds"/>
</dbReference>
<dbReference type="EMBL" id="BAAAZK010000002">
    <property type="protein sequence ID" value="GAA4171090.1"/>
    <property type="molecule type" value="Genomic_DNA"/>
</dbReference>
<accession>A0ABP7ZV03</accession>
<protein>
    <submittedName>
        <fullName evidence="4">Gfo/Idh/MocA family oxidoreductase</fullName>
    </submittedName>
</protein>
<dbReference type="InterPro" id="IPR036291">
    <property type="entry name" value="NAD(P)-bd_dom_sf"/>
</dbReference>